<organism evidence="1 2">
    <name type="scientific">Helianthus annuus</name>
    <name type="common">Common sunflower</name>
    <dbReference type="NCBI Taxonomy" id="4232"/>
    <lineage>
        <taxon>Eukaryota</taxon>
        <taxon>Viridiplantae</taxon>
        <taxon>Streptophyta</taxon>
        <taxon>Embryophyta</taxon>
        <taxon>Tracheophyta</taxon>
        <taxon>Spermatophyta</taxon>
        <taxon>Magnoliopsida</taxon>
        <taxon>eudicotyledons</taxon>
        <taxon>Gunneridae</taxon>
        <taxon>Pentapetalae</taxon>
        <taxon>asterids</taxon>
        <taxon>campanulids</taxon>
        <taxon>Asterales</taxon>
        <taxon>Asteraceae</taxon>
        <taxon>Asteroideae</taxon>
        <taxon>Heliantheae alliance</taxon>
        <taxon>Heliantheae</taxon>
        <taxon>Helianthus</taxon>
    </lineage>
</organism>
<dbReference type="InterPro" id="IPR036770">
    <property type="entry name" value="Ankyrin_rpt-contain_sf"/>
</dbReference>
<dbReference type="PANTHER" id="PTHR24177">
    <property type="entry name" value="CASKIN"/>
    <property type="match status" value="1"/>
</dbReference>
<keyword evidence="2" id="KW-1185">Reference proteome</keyword>
<sequence length="144" mass="16578">MSLEEDTDALKVLEIIWKRATKTMDFKEIQSMLKVSRSSGILFDAARSGNTRFIVEVLRRYPDLMFEINEDGHTIFHIAVMHRNQGICNLLYEIGDGSRNNICRLTDKNKNNILHLVGKSSKEMATKMSGASLLMQRELLWFQV</sequence>
<dbReference type="AlphaFoldDB" id="A0A251T261"/>
<dbReference type="SUPFAM" id="SSF48403">
    <property type="entry name" value="Ankyrin repeat"/>
    <property type="match status" value="1"/>
</dbReference>
<accession>A0A251T261</accession>
<proteinExistence type="predicted"/>
<reference evidence="2" key="1">
    <citation type="journal article" date="2017" name="Nature">
        <title>The sunflower genome provides insights into oil metabolism, flowering and Asterid evolution.</title>
        <authorList>
            <person name="Badouin H."/>
            <person name="Gouzy J."/>
            <person name="Grassa C.J."/>
            <person name="Murat F."/>
            <person name="Staton S.E."/>
            <person name="Cottret L."/>
            <person name="Lelandais-Briere C."/>
            <person name="Owens G.L."/>
            <person name="Carrere S."/>
            <person name="Mayjonade B."/>
            <person name="Legrand L."/>
            <person name="Gill N."/>
            <person name="Kane N.C."/>
            <person name="Bowers J.E."/>
            <person name="Hubner S."/>
            <person name="Bellec A."/>
            <person name="Berard A."/>
            <person name="Berges H."/>
            <person name="Blanchet N."/>
            <person name="Boniface M.C."/>
            <person name="Brunel D."/>
            <person name="Catrice O."/>
            <person name="Chaidir N."/>
            <person name="Claudel C."/>
            <person name="Donnadieu C."/>
            <person name="Faraut T."/>
            <person name="Fievet G."/>
            <person name="Helmstetter N."/>
            <person name="King M."/>
            <person name="Knapp S.J."/>
            <person name="Lai Z."/>
            <person name="Le Paslier M.C."/>
            <person name="Lippi Y."/>
            <person name="Lorenzon L."/>
            <person name="Mandel J.R."/>
            <person name="Marage G."/>
            <person name="Marchand G."/>
            <person name="Marquand E."/>
            <person name="Bret-Mestries E."/>
            <person name="Morien E."/>
            <person name="Nambeesan S."/>
            <person name="Nguyen T."/>
            <person name="Pegot-Espagnet P."/>
            <person name="Pouilly N."/>
            <person name="Raftis F."/>
            <person name="Sallet E."/>
            <person name="Schiex T."/>
            <person name="Thomas J."/>
            <person name="Vandecasteele C."/>
            <person name="Vares D."/>
            <person name="Vear F."/>
            <person name="Vautrin S."/>
            <person name="Crespi M."/>
            <person name="Mangin B."/>
            <person name="Burke J.M."/>
            <person name="Salse J."/>
            <person name="Munos S."/>
            <person name="Vincourt P."/>
            <person name="Rieseberg L.H."/>
            <person name="Langlade N.B."/>
        </authorList>
    </citation>
    <scope>NUCLEOTIDE SEQUENCE [LARGE SCALE GENOMIC DNA]</scope>
    <source>
        <strain evidence="2">cv. SF193</strain>
    </source>
</reference>
<evidence type="ECO:0000313" key="2">
    <source>
        <dbReference type="Proteomes" id="UP000215914"/>
    </source>
</evidence>
<protein>
    <submittedName>
        <fullName evidence="1">Putative ankyrin repeat-containing domain-containing protein</fullName>
    </submittedName>
</protein>
<gene>
    <name evidence="1" type="ORF">HannXRQ_Chr12g0367791</name>
</gene>
<dbReference type="PANTHER" id="PTHR24177:SF443">
    <property type="entry name" value="PGG DOMAIN-CONTAINING PROTEIN"/>
    <property type="match status" value="1"/>
</dbReference>
<dbReference type="Proteomes" id="UP000215914">
    <property type="component" value="Chromosome 12"/>
</dbReference>
<dbReference type="OMA" id="GHTIFHI"/>
<evidence type="ECO:0000313" key="1">
    <source>
        <dbReference type="EMBL" id="OTG04923.1"/>
    </source>
</evidence>
<dbReference type="InParanoid" id="A0A251T261"/>
<name>A0A251T261_HELAN</name>
<dbReference type="Gene3D" id="1.25.40.20">
    <property type="entry name" value="Ankyrin repeat-containing domain"/>
    <property type="match status" value="1"/>
</dbReference>
<dbReference type="EMBL" id="CM007901">
    <property type="protein sequence ID" value="OTG04923.1"/>
    <property type="molecule type" value="Genomic_DNA"/>
</dbReference>
<dbReference type="STRING" id="4232.A0A251T261"/>